<reference evidence="3" key="1">
    <citation type="submission" date="2022-10" db="EMBL/GenBank/DDBJ databases">
        <authorList>
            <person name="Chen Y."/>
            <person name="Dougan E. K."/>
            <person name="Chan C."/>
            <person name="Rhodes N."/>
            <person name="Thang M."/>
        </authorList>
    </citation>
    <scope>NUCLEOTIDE SEQUENCE</scope>
</reference>
<dbReference type="InterPro" id="IPR016130">
    <property type="entry name" value="Tyr_Pase_AS"/>
</dbReference>
<accession>A0A9P1D179</accession>
<dbReference type="OrthoDB" id="407160at2759"/>
<dbReference type="SUPFAM" id="SSF52799">
    <property type="entry name" value="(Phosphotyrosine protein) phosphatases II"/>
    <property type="match status" value="1"/>
</dbReference>
<sequence length="809" mass="89784">MVRVHPVDRTETATCFLGSLAALRCLRDTKEVHVVISLCTSEMQKSRGQPEEGWAAFLTGMSLEHVTIDLHDPRTKWPGEDYFCEEMGNCYFAAWQNMCIKISRSLLGRGDNLSTGLLFHCFGGINRSSAALAAWLIFKHAMDADDAIDVLLKARPTLNPWDKRPHILWALKTWEKRNDANVEEIKVFSVHVTKVDGRFHDSLRSDPETSFAAMCKETLRKHEHGSDVLEAIRVPRRPEHCRGRSHCDPQAPGDPVEKRNTSGGSAHWWQKRQGQPETRPLRKLEAHVAATQSLSEVLYVEAWGENGDNDKLAQKCQVGGLVIVQKLHEDPWQGIPAVHPLVPLSALDRVRDRQQICVAVTIVENPGSVERQTKDGAALVCNAIVQQGTTRVRCSFWHEQAEELAAQPAGTSLMLYQVLITKRKDERSWEIGSWRGTSLVACSAEMATAMQAELAHQDNCRMLTEIPVKDWIGCPATVTSLSALVGAIVPGQLRKLEIVFEVVGLQVLGISSVKTETDVWLIDSCVKCKKAAPCEAHPTVGTEKRFALRLTLADCNCQCTVVLYHELVLRAAASMGCTLSDTVHDTPAVRLQLRDLFRGAQWLCRFTFRENEYQQTLELECRHLQPCWRASGASAVVEPGALQRKVPHCQLNTGCPVAPLNMLQVDVQLGLICIGDVEASFVRALVAFNDVPLPDDETLQQDNTAISAMRVKRSVDCLLSGAAEASRAGEAHLVVLAHTEEQGEWSVLWHVPVDAHHVKGATRFLMQLYQSEVSAPQTITYDSAWTPMKRLASVVEQTPEETTMAEDGA</sequence>
<evidence type="ECO:0000313" key="3">
    <source>
        <dbReference type="EMBL" id="CAI4001969.1"/>
    </source>
</evidence>
<organism evidence="3">
    <name type="scientific">Cladocopium goreaui</name>
    <dbReference type="NCBI Taxonomy" id="2562237"/>
    <lineage>
        <taxon>Eukaryota</taxon>
        <taxon>Sar</taxon>
        <taxon>Alveolata</taxon>
        <taxon>Dinophyceae</taxon>
        <taxon>Suessiales</taxon>
        <taxon>Symbiodiniaceae</taxon>
        <taxon>Cladocopium</taxon>
    </lineage>
</organism>
<dbReference type="InterPro" id="IPR000387">
    <property type="entry name" value="Tyr_Pase_dom"/>
</dbReference>
<dbReference type="PROSITE" id="PS50056">
    <property type="entry name" value="TYR_PHOSPHATASE_2"/>
    <property type="match status" value="1"/>
</dbReference>
<gene>
    <name evidence="3" type="ORF">C1SCF055_LOCUS27958</name>
</gene>
<protein>
    <recommendedName>
        <fullName evidence="2">Tyrosine specific protein phosphatases domain-containing protein</fullName>
    </recommendedName>
</protein>
<dbReference type="Proteomes" id="UP001152797">
    <property type="component" value="Unassembled WGS sequence"/>
</dbReference>
<dbReference type="Gene3D" id="3.90.190.10">
    <property type="entry name" value="Protein tyrosine phosphatase superfamily"/>
    <property type="match status" value="1"/>
</dbReference>
<dbReference type="AlphaFoldDB" id="A0A9P1D179"/>
<name>A0A9P1D179_9DINO</name>
<dbReference type="EMBL" id="CAMXCT010003016">
    <property type="protein sequence ID" value="CAI4001969.1"/>
    <property type="molecule type" value="Genomic_DNA"/>
</dbReference>
<evidence type="ECO:0000259" key="2">
    <source>
        <dbReference type="PROSITE" id="PS50056"/>
    </source>
</evidence>
<feature type="region of interest" description="Disordered" evidence="1">
    <location>
        <begin position="240"/>
        <end position="278"/>
    </location>
</feature>
<dbReference type="EMBL" id="CAMXCT020003016">
    <property type="protein sequence ID" value="CAL1155344.1"/>
    <property type="molecule type" value="Genomic_DNA"/>
</dbReference>
<dbReference type="EMBL" id="CAMXCT030003016">
    <property type="protein sequence ID" value="CAL4789281.1"/>
    <property type="molecule type" value="Genomic_DNA"/>
</dbReference>
<feature type="domain" description="Tyrosine specific protein phosphatases" evidence="2">
    <location>
        <begin position="109"/>
        <end position="158"/>
    </location>
</feature>
<evidence type="ECO:0000313" key="5">
    <source>
        <dbReference type="Proteomes" id="UP001152797"/>
    </source>
</evidence>
<evidence type="ECO:0000313" key="4">
    <source>
        <dbReference type="EMBL" id="CAL4789281.1"/>
    </source>
</evidence>
<evidence type="ECO:0000256" key="1">
    <source>
        <dbReference type="SAM" id="MobiDB-lite"/>
    </source>
</evidence>
<reference evidence="4 5" key="2">
    <citation type="submission" date="2024-05" db="EMBL/GenBank/DDBJ databases">
        <authorList>
            <person name="Chen Y."/>
            <person name="Shah S."/>
            <person name="Dougan E. K."/>
            <person name="Thang M."/>
            <person name="Chan C."/>
        </authorList>
    </citation>
    <scope>NUCLEOTIDE SEQUENCE [LARGE SCALE GENOMIC DNA]</scope>
</reference>
<dbReference type="PROSITE" id="PS00383">
    <property type="entry name" value="TYR_PHOSPHATASE_1"/>
    <property type="match status" value="1"/>
</dbReference>
<comment type="caution">
    <text evidence="3">The sequence shown here is derived from an EMBL/GenBank/DDBJ whole genome shotgun (WGS) entry which is preliminary data.</text>
</comment>
<proteinExistence type="predicted"/>
<keyword evidence="5" id="KW-1185">Reference proteome</keyword>
<dbReference type="InterPro" id="IPR029021">
    <property type="entry name" value="Prot-tyrosine_phosphatase-like"/>
</dbReference>